<dbReference type="Proteomes" id="UP000002051">
    <property type="component" value="Chromosome 3"/>
</dbReference>
<dbReference type="EMBL" id="CM001219">
    <property type="protein sequence ID" value="KEH35447.1"/>
    <property type="molecule type" value="Genomic_DNA"/>
</dbReference>
<reference evidence="2 4" key="1">
    <citation type="journal article" date="2011" name="Nature">
        <title>The Medicago genome provides insight into the evolution of rhizobial symbioses.</title>
        <authorList>
            <person name="Young N.D."/>
            <person name="Debelle F."/>
            <person name="Oldroyd G.E."/>
            <person name="Geurts R."/>
            <person name="Cannon S.B."/>
            <person name="Udvardi M.K."/>
            <person name="Benedito V.A."/>
            <person name="Mayer K.F."/>
            <person name="Gouzy J."/>
            <person name="Schoof H."/>
            <person name="Van de Peer Y."/>
            <person name="Proost S."/>
            <person name="Cook D.R."/>
            <person name="Meyers B.C."/>
            <person name="Spannagl M."/>
            <person name="Cheung F."/>
            <person name="De Mita S."/>
            <person name="Krishnakumar V."/>
            <person name="Gundlach H."/>
            <person name="Zhou S."/>
            <person name="Mudge J."/>
            <person name="Bharti A.K."/>
            <person name="Murray J.D."/>
            <person name="Naoumkina M.A."/>
            <person name="Rosen B."/>
            <person name="Silverstein K.A."/>
            <person name="Tang H."/>
            <person name="Rombauts S."/>
            <person name="Zhao P.X."/>
            <person name="Zhou P."/>
            <person name="Barbe V."/>
            <person name="Bardou P."/>
            <person name="Bechner M."/>
            <person name="Bellec A."/>
            <person name="Berger A."/>
            <person name="Berges H."/>
            <person name="Bidwell S."/>
            <person name="Bisseling T."/>
            <person name="Choisne N."/>
            <person name="Couloux A."/>
            <person name="Denny R."/>
            <person name="Deshpande S."/>
            <person name="Dai X."/>
            <person name="Doyle J.J."/>
            <person name="Dudez A.M."/>
            <person name="Farmer A.D."/>
            <person name="Fouteau S."/>
            <person name="Franken C."/>
            <person name="Gibelin C."/>
            <person name="Gish J."/>
            <person name="Goldstein S."/>
            <person name="Gonzalez A.J."/>
            <person name="Green P.J."/>
            <person name="Hallab A."/>
            <person name="Hartog M."/>
            <person name="Hua A."/>
            <person name="Humphray S.J."/>
            <person name="Jeong D.H."/>
            <person name="Jing Y."/>
            <person name="Jocker A."/>
            <person name="Kenton S.M."/>
            <person name="Kim D.J."/>
            <person name="Klee K."/>
            <person name="Lai H."/>
            <person name="Lang C."/>
            <person name="Lin S."/>
            <person name="Macmil S.L."/>
            <person name="Magdelenat G."/>
            <person name="Matthews L."/>
            <person name="McCorrison J."/>
            <person name="Monaghan E.L."/>
            <person name="Mun J.H."/>
            <person name="Najar F.Z."/>
            <person name="Nicholson C."/>
            <person name="Noirot C."/>
            <person name="O'Bleness M."/>
            <person name="Paule C.R."/>
            <person name="Poulain J."/>
            <person name="Prion F."/>
            <person name="Qin B."/>
            <person name="Qu C."/>
            <person name="Retzel E.F."/>
            <person name="Riddle C."/>
            <person name="Sallet E."/>
            <person name="Samain S."/>
            <person name="Samson N."/>
            <person name="Sanders I."/>
            <person name="Saurat O."/>
            <person name="Scarpelli C."/>
            <person name="Schiex T."/>
            <person name="Segurens B."/>
            <person name="Severin A.J."/>
            <person name="Sherrier D.J."/>
            <person name="Shi R."/>
            <person name="Sims S."/>
            <person name="Singer S.R."/>
            <person name="Sinharoy S."/>
            <person name="Sterck L."/>
            <person name="Viollet A."/>
            <person name="Wang B.B."/>
            <person name="Wang K."/>
            <person name="Wang M."/>
            <person name="Wang X."/>
            <person name="Warfsmann J."/>
            <person name="Weissenbach J."/>
            <person name="White D.D."/>
            <person name="White J.D."/>
            <person name="Wiley G.B."/>
            <person name="Wincker P."/>
            <person name="Xing Y."/>
            <person name="Yang L."/>
            <person name="Yao Z."/>
            <person name="Ying F."/>
            <person name="Zhai J."/>
            <person name="Zhou L."/>
            <person name="Zuber A."/>
            <person name="Denarie J."/>
            <person name="Dixon R.A."/>
            <person name="May G.D."/>
            <person name="Schwartz D.C."/>
            <person name="Rogers J."/>
            <person name="Quetier F."/>
            <person name="Town C.D."/>
            <person name="Roe B.A."/>
        </authorList>
    </citation>
    <scope>NUCLEOTIDE SEQUENCE [LARGE SCALE GENOMIC DNA]</scope>
    <source>
        <strain evidence="2">A17</strain>
        <strain evidence="3 4">cv. Jemalong A17</strain>
    </source>
</reference>
<keyword evidence="1" id="KW-0472">Membrane</keyword>
<evidence type="ECO:0000256" key="1">
    <source>
        <dbReference type="SAM" id="Phobius"/>
    </source>
</evidence>
<name>A0A072V0W4_MEDTR</name>
<reference evidence="3" key="3">
    <citation type="submission" date="2015-04" db="UniProtKB">
        <authorList>
            <consortium name="EnsemblPlants"/>
        </authorList>
    </citation>
    <scope>IDENTIFICATION</scope>
    <source>
        <strain evidence="3">cv. Jemalong A17</strain>
    </source>
</reference>
<keyword evidence="4" id="KW-1185">Reference proteome</keyword>
<dbReference type="HOGENOM" id="CLU_2853062_0_0_1"/>
<reference evidence="2 4" key="2">
    <citation type="journal article" date="2014" name="BMC Genomics">
        <title>An improved genome release (version Mt4.0) for the model legume Medicago truncatula.</title>
        <authorList>
            <person name="Tang H."/>
            <person name="Krishnakumar V."/>
            <person name="Bidwell S."/>
            <person name="Rosen B."/>
            <person name="Chan A."/>
            <person name="Zhou S."/>
            <person name="Gentzbittel L."/>
            <person name="Childs K.L."/>
            <person name="Yandell M."/>
            <person name="Gundlach H."/>
            <person name="Mayer K.F."/>
            <person name="Schwartz D.C."/>
            <person name="Town C.D."/>
        </authorList>
    </citation>
    <scope>GENOME REANNOTATION</scope>
    <source>
        <strain evidence="2">A17</strain>
        <strain evidence="3 4">cv. Jemalong A17</strain>
    </source>
</reference>
<evidence type="ECO:0000313" key="3">
    <source>
        <dbReference type="EnsemblPlants" id="KEH35447"/>
    </source>
</evidence>
<evidence type="ECO:0000313" key="2">
    <source>
        <dbReference type="EMBL" id="KEH35447.1"/>
    </source>
</evidence>
<protein>
    <submittedName>
        <fullName evidence="2">Transmembrane protein, putative</fullName>
    </submittedName>
</protein>
<dbReference type="AlphaFoldDB" id="A0A072V0W4"/>
<organism evidence="2 4">
    <name type="scientific">Medicago truncatula</name>
    <name type="common">Barrel medic</name>
    <name type="synonym">Medicago tribuloides</name>
    <dbReference type="NCBI Taxonomy" id="3880"/>
    <lineage>
        <taxon>Eukaryota</taxon>
        <taxon>Viridiplantae</taxon>
        <taxon>Streptophyta</taxon>
        <taxon>Embryophyta</taxon>
        <taxon>Tracheophyta</taxon>
        <taxon>Spermatophyta</taxon>
        <taxon>Magnoliopsida</taxon>
        <taxon>eudicotyledons</taxon>
        <taxon>Gunneridae</taxon>
        <taxon>Pentapetalae</taxon>
        <taxon>rosids</taxon>
        <taxon>fabids</taxon>
        <taxon>Fabales</taxon>
        <taxon>Fabaceae</taxon>
        <taxon>Papilionoideae</taxon>
        <taxon>50 kb inversion clade</taxon>
        <taxon>NPAAA clade</taxon>
        <taxon>Hologalegina</taxon>
        <taxon>IRL clade</taxon>
        <taxon>Trifolieae</taxon>
        <taxon>Medicago</taxon>
    </lineage>
</organism>
<gene>
    <name evidence="2" type="ordered locus">MTR_3g091045</name>
</gene>
<dbReference type="EnsemblPlants" id="KEH35447">
    <property type="protein sequence ID" value="KEH35447"/>
    <property type="gene ID" value="MTR_3g091045"/>
</dbReference>
<keyword evidence="1" id="KW-1133">Transmembrane helix</keyword>
<proteinExistence type="predicted"/>
<sequence>MADIGGVFWLSAMWPILGWMVMPRHHTSDMVALYVSRYGGFLTLCHGTRGFLKQRWLAIKSNLRV</sequence>
<accession>A0A072V0W4</accession>
<feature type="transmembrane region" description="Helical" evidence="1">
    <location>
        <begin position="6"/>
        <end position="22"/>
    </location>
</feature>
<keyword evidence="1 2" id="KW-0812">Transmembrane</keyword>
<evidence type="ECO:0000313" key="4">
    <source>
        <dbReference type="Proteomes" id="UP000002051"/>
    </source>
</evidence>